<keyword evidence="3" id="KW-0032">Aminotransferase</keyword>
<comment type="cofactor">
    <cofactor evidence="1">
        <name>pyridoxal 5'-phosphate</name>
        <dbReference type="ChEBI" id="CHEBI:597326"/>
    </cofactor>
</comment>
<evidence type="ECO:0000256" key="2">
    <source>
        <dbReference type="ARBA" id="ARBA00009320"/>
    </source>
</evidence>
<dbReference type="PANTHER" id="PTHR42743:SF10">
    <property type="entry name" value="D-ALANINE AMINOTRANSFERASE"/>
    <property type="match status" value="1"/>
</dbReference>
<dbReference type="InterPro" id="IPR036038">
    <property type="entry name" value="Aminotransferase-like"/>
</dbReference>
<dbReference type="Gene3D" id="3.30.470.10">
    <property type="match status" value="1"/>
</dbReference>
<comment type="similarity">
    <text evidence="2">Belongs to the class-IV pyridoxal-phosphate-dependent aminotransferase family.</text>
</comment>
<proteinExistence type="inferred from homology"/>
<evidence type="ECO:0000256" key="1">
    <source>
        <dbReference type="ARBA" id="ARBA00001933"/>
    </source>
</evidence>
<dbReference type="EMBL" id="CP146256">
    <property type="protein sequence ID" value="XAH74848.1"/>
    <property type="molecule type" value="Genomic_DNA"/>
</dbReference>
<dbReference type="RefSeq" id="WP_342758426.1">
    <property type="nucleotide sequence ID" value="NZ_CP146256.1"/>
</dbReference>
<name>A0ABZ3EZR4_9FIRM</name>
<dbReference type="InterPro" id="IPR043132">
    <property type="entry name" value="BCAT-like_C"/>
</dbReference>
<dbReference type="PANTHER" id="PTHR42743">
    <property type="entry name" value="AMINO-ACID AMINOTRANSFERASE"/>
    <property type="match status" value="1"/>
</dbReference>
<keyword evidence="3" id="KW-0808">Transferase</keyword>
<dbReference type="InterPro" id="IPR050571">
    <property type="entry name" value="Class-IV_PLP-Dep_Aminotrnsfr"/>
</dbReference>
<gene>
    <name evidence="3" type="ORF">V6984_03525</name>
</gene>
<accession>A0ABZ3EZR4</accession>
<keyword evidence="4" id="KW-1185">Reference proteome</keyword>
<protein>
    <submittedName>
        <fullName evidence="3">Aminotransferase class IV</fullName>
    </submittedName>
</protein>
<dbReference type="SUPFAM" id="SSF56752">
    <property type="entry name" value="D-aminoacid aminotransferase-like PLP-dependent enzymes"/>
    <property type="match status" value="1"/>
</dbReference>
<sequence length="280" mass="31591">MENLGYYNGIFGLIEEMVIPMNDRVHFFGDGVYDATFSANHVVYLIEEHIDRFFNSAEQIKITIPHTKAEVKAILEEMAAMVEAEESFVYWQVTRGTAPRNHAFPDTKANFWITVTPFELRNIKERMALTAMEDTRHLHCNIKTLNLLPSVMASQKASEEECQETVFYRGDIVTECAHSNVSILKDGMLKTHPNDRYILPGIAKSHLIMACKALKIPVDETAFTMSEMEAADEIIVTSSSNFCSAVKTLKGRPVGGKAPKLIEVIQDYLVAEFRVYCGLE</sequence>
<dbReference type="InterPro" id="IPR001544">
    <property type="entry name" value="Aminotrans_IV"/>
</dbReference>
<dbReference type="Pfam" id="PF01063">
    <property type="entry name" value="Aminotran_4"/>
    <property type="match status" value="1"/>
</dbReference>
<dbReference type="Proteomes" id="UP001451571">
    <property type="component" value="Chromosome"/>
</dbReference>
<dbReference type="GO" id="GO:0008483">
    <property type="term" value="F:transaminase activity"/>
    <property type="evidence" value="ECO:0007669"/>
    <property type="project" value="UniProtKB-KW"/>
</dbReference>
<evidence type="ECO:0000313" key="3">
    <source>
        <dbReference type="EMBL" id="XAH74848.1"/>
    </source>
</evidence>
<dbReference type="InterPro" id="IPR043131">
    <property type="entry name" value="BCAT-like_N"/>
</dbReference>
<organism evidence="3 4">
    <name type="scientific">Kineothrix sedimenti</name>
    <dbReference type="NCBI Taxonomy" id="3123317"/>
    <lineage>
        <taxon>Bacteria</taxon>
        <taxon>Bacillati</taxon>
        <taxon>Bacillota</taxon>
        <taxon>Clostridia</taxon>
        <taxon>Lachnospirales</taxon>
        <taxon>Lachnospiraceae</taxon>
        <taxon>Kineothrix</taxon>
    </lineage>
</organism>
<evidence type="ECO:0000313" key="4">
    <source>
        <dbReference type="Proteomes" id="UP001451571"/>
    </source>
</evidence>
<reference evidence="3 4" key="1">
    <citation type="submission" date="2024-02" db="EMBL/GenBank/DDBJ databases">
        <title>Bacterial strain from lacustrine sediment.</title>
        <authorList>
            <person name="Petit C."/>
            <person name="Fadhlaoui K."/>
        </authorList>
    </citation>
    <scope>NUCLEOTIDE SEQUENCE [LARGE SCALE GENOMIC DNA]</scope>
    <source>
        <strain evidence="3 4">IPX-CK</strain>
    </source>
</reference>
<dbReference type="Gene3D" id="3.20.10.10">
    <property type="entry name" value="D-amino Acid Aminotransferase, subunit A, domain 2"/>
    <property type="match status" value="1"/>
</dbReference>